<accession>A0A1G4G8S1</accession>
<dbReference type="AlphaFoldDB" id="A0A1G4G8S1"/>
<dbReference type="Proteomes" id="UP000178485">
    <property type="component" value="Chromosome i"/>
</dbReference>
<dbReference type="STRING" id="1642646.ING2E5A_2143"/>
<dbReference type="KEGG" id="pmuc:ING2E5A_2143"/>
<feature type="domain" description="PD-(D/E)XK nuclease-like" evidence="1">
    <location>
        <begin position="38"/>
        <end position="198"/>
    </location>
</feature>
<dbReference type="InterPro" id="IPR048822">
    <property type="entry name" value="PDDEXK_13"/>
</dbReference>
<evidence type="ECO:0000313" key="3">
    <source>
        <dbReference type="Proteomes" id="UP000178485"/>
    </source>
</evidence>
<organism evidence="2 3">
    <name type="scientific">Petrimonas mucosa</name>
    <dbReference type="NCBI Taxonomy" id="1642646"/>
    <lineage>
        <taxon>Bacteria</taxon>
        <taxon>Pseudomonadati</taxon>
        <taxon>Bacteroidota</taxon>
        <taxon>Bacteroidia</taxon>
        <taxon>Bacteroidales</taxon>
        <taxon>Dysgonomonadaceae</taxon>
        <taxon>Petrimonas</taxon>
    </lineage>
</organism>
<gene>
    <name evidence="2" type="ORF">ING2E5A_2143</name>
</gene>
<reference evidence="2 3" key="1">
    <citation type="submission" date="2016-08" db="EMBL/GenBank/DDBJ databases">
        <authorList>
            <person name="Seilhamer J.J."/>
        </authorList>
    </citation>
    <scope>NUCLEOTIDE SEQUENCE [LARGE SCALE GENOMIC DNA]</scope>
    <source>
        <strain evidence="2">ING2-E5A</strain>
    </source>
</reference>
<name>A0A1G4G8S1_9BACT</name>
<proteinExistence type="predicted"/>
<dbReference type="EMBL" id="LT608328">
    <property type="protein sequence ID" value="SCM58956.1"/>
    <property type="molecule type" value="Genomic_DNA"/>
</dbReference>
<dbReference type="Pfam" id="PF20796">
    <property type="entry name" value="PDDEXK_13"/>
    <property type="match status" value="1"/>
</dbReference>
<evidence type="ECO:0000259" key="1">
    <source>
        <dbReference type="Pfam" id="PF20796"/>
    </source>
</evidence>
<protein>
    <recommendedName>
        <fullName evidence="1">PD-(D/E)XK nuclease-like domain-containing protein</fullName>
    </recommendedName>
</protein>
<keyword evidence="3" id="KW-1185">Reference proteome</keyword>
<dbReference type="RefSeq" id="WP_071137336.1">
    <property type="nucleotide sequence ID" value="NZ_LT608328.1"/>
</dbReference>
<sequence>MKNKVSEKPYHSEVGNERTGLHLNKDVFDEIDLGPQSESDNPFTAKARKLQSLWRVVNGLEIGVGPNKKSNNNGIPTKFGNIITDGEISGKNFYFPETFEYAKWRVQNRLKDETIDAYRLFNNLLSSMPMAFNLFHPLMMLKAEKPALVDLMIRSAFPTIPSIYRVQGIGLEFIPTPKENYTHDKSAMDAFIRYQDRGATTI</sequence>
<evidence type="ECO:0000313" key="2">
    <source>
        <dbReference type="EMBL" id="SCM58956.1"/>
    </source>
</evidence>